<feature type="compositionally biased region" description="Polar residues" evidence="1">
    <location>
        <begin position="1"/>
        <end position="11"/>
    </location>
</feature>
<evidence type="ECO:0000256" key="1">
    <source>
        <dbReference type="SAM" id="MobiDB-lite"/>
    </source>
</evidence>
<feature type="region of interest" description="Disordered" evidence="1">
    <location>
        <begin position="1"/>
        <end position="23"/>
    </location>
</feature>
<feature type="non-terminal residue" evidence="2">
    <location>
        <position position="1"/>
    </location>
</feature>
<dbReference type="AlphaFoldDB" id="A0A8I0Q6Q2"/>
<protein>
    <recommendedName>
        <fullName evidence="4">Phage tail tape measure protein</fullName>
    </recommendedName>
</protein>
<feature type="non-terminal residue" evidence="2">
    <location>
        <position position="78"/>
    </location>
</feature>
<gene>
    <name evidence="2" type="ORF">CYG68_21800</name>
</gene>
<proteinExistence type="predicted"/>
<dbReference type="RefSeq" id="WP_193830615.1">
    <property type="nucleotide sequence ID" value="NZ_PKLF01000148.1"/>
</dbReference>
<reference evidence="2" key="1">
    <citation type="submission" date="2017-12" db="EMBL/GenBank/DDBJ databases">
        <title>Genome sequencing and analysis.</title>
        <authorList>
            <person name="Huang Y.-T."/>
        </authorList>
    </citation>
    <scope>NUCLEOTIDE SEQUENCE</scope>
    <source>
        <strain evidence="2">VGH116</strain>
    </source>
</reference>
<comment type="caution">
    <text evidence="2">The sequence shown here is derived from an EMBL/GenBank/DDBJ whole genome shotgun (WGS) entry which is preliminary data.</text>
</comment>
<accession>A0A8I0Q6Q2</accession>
<dbReference type="EMBL" id="PKLF01000148">
    <property type="protein sequence ID" value="MBE8614946.1"/>
    <property type="molecule type" value="Genomic_DNA"/>
</dbReference>
<dbReference type="Proteomes" id="UP000650477">
    <property type="component" value="Unassembled WGS sequence"/>
</dbReference>
<organism evidence="2 3">
    <name type="scientific">Morganella morganii</name>
    <name type="common">Proteus morganii</name>
    <dbReference type="NCBI Taxonomy" id="582"/>
    <lineage>
        <taxon>Bacteria</taxon>
        <taxon>Pseudomonadati</taxon>
        <taxon>Pseudomonadota</taxon>
        <taxon>Gammaproteobacteria</taxon>
        <taxon>Enterobacterales</taxon>
        <taxon>Morganellaceae</taxon>
        <taxon>Morganella</taxon>
    </lineage>
</organism>
<feature type="compositionally biased region" description="Basic and acidic residues" evidence="1">
    <location>
        <begin position="12"/>
        <end position="23"/>
    </location>
</feature>
<sequence>KAGKSAQSAFNKEQKEAERQAEQYARKMADLSVATEVQKVRATQGEKAAELYAAAHEAGTKWTDEQRKAIRASSVALA</sequence>
<evidence type="ECO:0000313" key="3">
    <source>
        <dbReference type="Proteomes" id="UP000650477"/>
    </source>
</evidence>
<name>A0A8I0Q6Q2_MORMO</name>
<evidence type="ECO:0008006" key="4">
    <source>
        <dbReference type="Google" id="ProtNLM"/>
    </source>
</evidence>
<evidence type="ECO:0000313" key="2">
    <source>
        <dbReference type="EMBL" id="MBE8614946.1"/>
    </source>
</evidence>